<proteinExistence type="predicted"/>
<dbReference type="STRING" id="1855283.SAMN05216382_1328"/>
<keyword evidence="1" id="KW-0812">Transmembrane</keyword>
<gene>
    <name evidence="2" type="ORF">SAMN05216382_1328</name>
</gene>
<dbReference type="AlphaFoldDB" id="A0A1H7LXK2"/>
<reference evidence="3" key="1">
    <citation type="submission" date="2016-10" db="EMBL/GenBank/DDBJ databases">
        <authorList>
            <person name="Varghese N."/>
            <person name="Submissions S."/>
        </authorList>
    </citation>
    <scope>NUCLEOTIDE SEQUENCE [LARGE SCALE GENOMIC DNA]</scope>
    <source>
        <strain evidence="3">JS21-1</strain>
    </source>
</reference>
<dbReference type="EMBL" id="FNZZ01000002">
    <property type="protein sequence ID" value="SEL03215.1"/>
    <property type="molecule type" value="Genomic_DNA"/>
</dbReference>
<accession>A0A1H7LXK2</accession>
<keyword evidence="3" id="KW-1185">Reference proteome</keyword>
<feature type="transmembrane region" description="Helical" evidence="1">
    <location>
        <begin position="14"/>
        <end position="34"/>
    </location>
</feature>
<organism evidence="2 3">
    <name type="scientific">Sphingomonas palmae</name>
    <dbReference type="NCBI Taxonomy" id="1855283"/>
    <lineage>
        <taxon>Bacteria</taxon>
        <taxon>Pseudomonadati</taxon>
        <taxon>Pseudomonadota</taxon>
        <taxon>Alphaproteobacteria</taxon>
        <taxon>Sphingomonadales</taxon>
        <taxon>Sphingomonadaceae</taxon>
        <taxon>Sphingomonas</taxon>
    </lineage>
</organism>
<protein>
    <submittedName>
        <fullName evidence="2">Uncharacterized protein</fullName>
    </submittedName>
</protein>
<evidence type="ECO:0000256" key="1">
    <source>
        <dbReference type="SAM" id="Phobius"/>
    </source>
</evidence>
<keyword evidence="1" id="KW-0472">Membrane</keyword>
<dbReference type="Proteomes" id="UP000199214">
    <property type="component" value="Unassembled WGS sequence"/>
</dbReference>
<evidence type="ECO:0000313" key="3">
    <source>
        <dbReference type="Proteomes" id="UP000199214"/>
    </source>
</evidence>
<dbReference type="OrthoDB" id="7585812at2"/>
<name>A0A1H7LXK2_9SPHN</name>
<dbReference type="RefSeq" id="WP_093005107.1">
    <property type="nucleotide sequence ID" value="NZ_FNZZ01000002.1"/>
</dbReference>
<sequence length="74" mass="7948">MHESPRHRSLIESIRASLLMLGFGLSVLAFLIAIDRPEWFHLRPATGTAAAMANASTPPATQTAQRVAPARVIG</sequence>
<keyword evidence="1" id="KW-1133">Transmembrane helix</keyword>
<evidence type="ECO:0000313" key="2">
    <source>
        <dbReference type="EMBL" id="SEL03215.1"/>
    </source>
</evidence>